<reference evidence="1 2" key="1">
    <citation type="submission" date="2023-11" db="EMBL/GenBank/DDBJ databases">
        <title>Halocaridina rubra genome assembly.</title>
        <authorList>
            <person name="Smith C."/>
        </authorList>
    </citation>
    <scope>NUCLEOTIDE SEQUENCE [LARGE SCALE GENOMIC DNA]</scope>
    <source>
        <strain evidence="1">EP-1</strain>
        <tissue evidence="1">Whole</tissue>
    </source>
</reference>
<sequence>MYLRFSPDSPDFKNRMYSMGLNVNNLIFATTGADPAVQVNFDDSTHNVSTWGYLEQNVRWDRSLNAVSICLRFRITSMTSNGLVPLLSYTVPSCFSELQLGKYKSILK</sequence>
<keyword evidence="2" id="KW-1185">Reference proteome</keyword>
<protein>
    <submittedName>
        <fullName evidence="1">Uncharacterized protein</fullName>
    </submittedName>
</protein>
<organism evidence="1 2">
    <name type="scientific">Halocaridina rubra</name>
    <name type="common">Hawaiian red shrimp</name>
    <dbReference type="NCBI Taxonomy" id="373956"/>
    <lineage>
        <taxon>Eukaryota</taxon>
        <taxon>Metazoa</taxon>
        <taxon>Ecdysozoa</taxon>
        <taxon>Arthropoda</taxon>
        <taxon>Crustacea</taxon>
        <taxon>Multicrustacea</taxon>
        <taxon>Malacostraca</taxon>
        <taxon>Eumalacostraca</taxon>
        <taxon>Eucarida</taxon>
        <taxon>Decapoda</taxon>
        <taxon>Pleocyemata</taxon>
        <taxon>Caridea</taxon>
        <taxon>Atyoidea</taxon>
        <taxon>Atyidae</taxon>
        <taxon>Halocaridina</taxon>
    </lineage>
</organism>
<dbReference type="Proteomes" id="UP001381693">
    <property type="component" value="Unassembled WGS sequence"/>
</dbReference>
<evidence type="ECO:0000313" key="2">
    <source>
        <dbReference type="Proteomes" id="UP001381693"/>
    </source>
</evidence>
<comment type="caution">
    <text evidence="1">The sequence shown here is derived from an EMBL/GenBank/DDBJ whole genome shotgun (WGS) entry which is preliminary data.</text>
</comment>
<dbReference type="AlphaFoldDB" id="A0AAN9A7D4"/>
<proteinExistence type="predicted"/>
<dbReference type="EMBL" id="JAXCGZ010002843">
    <property type="protein sequence ID" value="KAK7083541.1"/>
    <property type="molecule type" value="Genomic_DNA"/>
</dbReference>
<evidence type="ECO:0000313" key="1">
    <source>
        <dbReference type="EMBL" id="KAK7083541.1"/>
    </source>
</evidence>
<name>A0AAN9A7D4_HALRR</name>
<accession>A0AAN9A7D4</accession>
<gene>
    <name evidence="1" type="ORF">SK128_010057</name>
</gene>